<reference evidence="2 3" key="1">
    <citation type="journal article" date="2014" name="Genome Biol. Evol.">
        <title>Acetic acid bacteria genomes reveal functional traits for adaptation to life in insect guts.</title>
        <authorList>
            <person name="Chouaia B."/>
            <person name="Gaiarsa S."/>
            <person name="Crotti E."/>
            <person name="Comandatore F."/>
            <person name="Degli Esposti M."/>
            <person name="Ricci I."/>
            <person name="Alma A."/>
            <person name="Favia G."/>
            <person name="Bandi C."/>
            <person name="Daffonchio D."/>
        </authorList>
    </citation>
    <scope>NUCLEOTIDE SEQUENCE [LARGE SCALE GENOMIC DNA]</scope>
    <source>
        <strain evidence="2 3">SF2.1</strain>
    </source>
</reference>
<dbReference type="EMBL" id="CBLX010000027">
    <property type="protein sequence ID" value="CDG41186.1"/>
    <property type="molecule type" value="Genomic_DNA"/>
</dbReference>
<dbReference type="eggNOG" id="COG0318">
    <property type="taxonomic scope" value="Bacteria"/>
</dbReference>
<dbReference type="PANTHER" id="PTHR43767">
    <property type="entry name" value="LONG-CHAIN-FATTY-ACID--COA LIGASE"/>
    <property type="match status" value="1"/>
</dbReference>
<sequence length="487" mass="53235">MFHVMALRHARQNPQSLAFDSLAQDWSFGQLDHDVTAVTQALIKLREADPRLVGIHCGNLYWHWVLILSLASLGLASASFPESSDPSFLRDVRLLEPDIMISLGGLSLQDVQVLEISDDWLARVCQADAKPYNHAIDYDAVCRYAIAAGTDAERQVLAMTFRQAEMAIMHMVMQDESLTAVAATHPHVLSTIGVISLTGFIVGCTGLCSGSPLNFVSHTDIGILIARKIPTVAVVTPGHLAHILEVLPPGMRPLDTLRLVVTGGRLNHLLRDKALARLTPHILSAYGTDECGALALGDAAKFTADDMVGVTPPWVTLQIVNEQDELVAPGEEGIVRIRSSGLLDGYVDRLSGQARRFAEGWFYPGDRGRIDKEGIICITGRVDDLVSIGGEKFDLGVVDDIARDMLEMRELGSFLSLDETGRTRINIAIASSSEFDTERLAQALRAFYPTLPPVRVMSVDHIPWSLDGRVDRERLSGAFQRSENTLG</sequence>
<dbReference type="InterPro" id="IPR050237">
    <property type="entry name" value="ATP-dep_AMP-bd_enzyme"/>
</dbReference>
<dbReference type="GO" id="GO:0016746">
    <property type="term" value="F:acyltransferase activity"/>
    <property type="evidence" value="ECO:0007669"/>
    <property type="project" value="UniProtKB-KW"/>
</dbReference>
<dbReference type="AlphaFoldDB" id="A0A060QM03"/>
<proteinExistence type="predicted"/>
<dbReference type="RefSeq" id="WP_023979503.1">
    <property type="nucleotide sequence ID" value="NZ_CBLX010000027.1"/>
</dbReference>
<name>A0A060QM03_9PROT</name>
<evidence type="ECO:0000313" key="3">
    <source>
        <dbReference type="Proteomes" id="UP000027583"/>
    </source>
</evidence>
<protein>
    <submittedName>
        <fullName evidence="2">Acylglycerophosphoethanolamine acyltransferase</fullName>
    </submittedName>
</protein>
<organism evidence="2 3">
    <name type="scientific">Asaia bogorensis</name>
    <dbReference type="NCBI Taxonomy" id="91915"/>
    <lineage>
        <taxon>Bacteria</taxon>
        <taxon>Pseudomonadati</taxon>
        <taxon>Pseudomonadota</taxon>
        <taxon>Alphaproteobacteria</taxon>
        <taxon>Acetobacterales</taxon>
        <taxon>Acetobacteraceae</taxon>
        <taxon>Asaia</taxon>
    </lineage>
</organism>
<reference evidence="2 3" key="2">
    <citation type="journal article" date="2014" name="PLoS ONE">
        <title>Evolution of mitochondria reconstructed from the energy metabolism of living bacteria.</title>
        <authorList>
            <person name="Degli Esposti M."/>
            <person name="Chouaia B."/>
            <person name="Comandatore F."/>
            <person name="Crotti E."/>
            <person name="Sassera D."/>
            <person name="Lievens P.M."/>
            <person name="Daffonchio D."/>
            <person name="Bandi C."/>
        </authorList>
    </citation>
    <scope>NUCLEOTIDE SEQUENCE [LARGE SCALE GENOMIC DNA]</scope>
    <source>
        <strain evidence="2 3">SF2.1</strain>
    </source>
</reference>
<dbReference type="InterPro" id="IPR042099">
    <property type="entry name" value="ANL_N_sf"/>
</dbReference>
<dbReference type="SUPFAM" id="SSF56801">
    <property type="entry name" value="Acetyl-CoA synthetase-like"/>
    <property type="match status" value="1"/>
</dbReference>
<dbReference type="PANTHER" id="PTHR43767:SF10">
    <property type="entry name" value="SURFACTIN SYNTHASE SUBUNIT 1"/>
    <property type="match status" value="1"/>
</dbReference>
<evidence type="ECO:0000259" key="1">
    <source>
        <dbReference type="Pfam" id="PF00501"/>
    </source>
</evidence>
<comment type="caution">
    <text evidence="2">The sequence shown here is derived from an EMBL/GenBank/DDBJ whole genome shotgun (WGS) entry which is preliminary data.</text>
</comment>
<dbReference type="Proteomes" id="UP000027583">
    <property type="component" value="Unassembled WGS sequence"/>
</dbReference>
<accession>A0A060QM03</accession>
<dbReference type="Pfam" id="PF00501">
    <property type="entry name" value="AMP-binding"/>
    <property type="match status" value="1"/>
</dbReference>
<dbReference type="InterPro" id="IPR000873">
    <property type="entry name" value="AMP-dep_synth/lig_dom"/>
</dbReference>
<keyword evidence="2" id="KW-0808">Transferase</keyword>
<dbReference type="Gene3D" id="3.40.50.12780">
    <property type="entry name" value="N-terminal domain of ligase-like"/>
    <property type="match status" value="1"/>
</dbReference>
<gene>
    <name evidence="2" type="ORF">ASAP_3141</name>
</gene>
<keyword evidence="2" id="KW-0012">Acyltransferase</keyword>
<evidence type="ECO:0000313" key="2">
    <source>
        <dbReference type="EMBL" id="CDG41186.1"/>
    </source>
</evidence>
<feature type="domain" description="AMP-dependent synthetase/ligase" evidence="1">
    <location>
        <begin position="185"/>
        <end position="346"/>
    </location>
</feature>